<dbReference type="AlphaFoldDB" id="A0A1A8RT48"/>
<keyword evidence="2" id="KW-0808">Transferase</keyword>
<proteinExistence type="predicted"/>
<sequence length="70" mass="8168">KLTCSSWLWCDLHHHPLLVLLFLPISSFPGSTDLPLPNSFSLSLALHFLTTILFFLLILFEFEFFVFVKR</sequence>
<protein>
    <submittedName>
        <fullName evidence="2">Protein kinase N2</fullName>
    </submittedName>
</protein>
<keyword evidence="1" id="KW-0472">Membrane</keyword>
<keyword evidence="2" id="KW-0418">Kinase</keyword>
<feature type="transmembrane region" description="Helical" evidence="1">
    <location>
        <begin position="7"/>
        <end position="25"/>
    </location>
</feature>
<reference evidence="2" key="2">
    <citation type="submission" date="2016-06" db="EMBL/GenBank/DDBJ databases">
        <title>The genome of a short-lived fish provides insights into sex chromosome evolution and the genetic control of aging.</title>
        <authorList>
            <person name="Reichwald K."/>
            <person name="Felder M."/>
            <person name="Petzold A."/>
            <person name="Koch P."/>
            <person name="Groth M."/>
            <person name="Platzer M."/>
        </authorList>
    </citation>
    <scope>NUCLEOTIDE SEQUENCE</scope>
    <source>
        <tissue evidence="2">Brain</tissue>
    </source>
</reference>
<feature type="non-terminal residue" evidence="2">
    <location>
        <position position="1"/>
    </location>
</feature>
<accession>A0A1A8RT48</accession>
<keyword evidence="1" id="KW-0812">Transmembrane</keyword>
<feature type="non-terminal residue" evidence="2">
    <location>
        <position position="70"/>
    </location>
</feature>
<keyword evidence="1" id="KW-1133">Transmembrane helix</keyword>
<feature type="transmembrane region" description="Helical" evidence="1">
    <location>
        <begin position="45"/>
        <end position="68"/>
    </location>
</feature>
<reference evidence="2" key="1">
    <citation type="submission" date="2016-05" db="EMBL/GenBank/DDBJ databases">
        <authorList>
            <person name="Lavstsen T."/>
            <person name="Jespersen J.S."/>
        </authorList>
    </citation>
    <scope>NUCLEOTIDE SEQUENCE</scope>
    <source>
        <tissue evidence="2">Brain</tissue>
    </source>
</reference>
<dbReference type="EMBL" id="HAEH01018920">
    <property type="protein sequence ID" value="SBS08439.1"/>
    <property type="molecule type" value="Transcribed_RNA"/>
</dbReference>
<gene>
    <name evidence="2" type="primary">PKN2</name>
</gene>
<dbReference type="GO" id="GO:0016301">
    <property type="term" value="F:kinase activity"/>
    <property type="evidence" value="ECO:0007669"/>
    <property type="project" value="UniProtKB-KW"/>
</dbReference>
<evidence type="ECO:0000313" key="2">
    <source>
        <dbReference type="EMBL" id="SBS08439.1"/>
    </source>
</evidence>
<organism evidence="2">
    <name type="scientific">Nothobranchius rachovii</name>
    <name type="common">bluefin notho</name>
    <dbReference type="NCBI Taxonomy" id="451742"/>
    <lineage>
        <taxon>Eukaryota</taxon>
        <taxon>Metazoa</taxon>
        <taxon>Chordata</taxon>
        <taxon>Craniata</taxon>
        <taxon>Vertebrata</taxon>
        <taxon>Euteleostomi</taxon>
        <taxon>Actinopterygii</taxon>
        <taxon>Neopterygii</taxon>
        <taxon>Teleostei</taxon>
        <taxon>Neoteleostei</taxon>
        <taxon>Acanthomorphata</taxon>
        <taxon>Ovalentaria</taxon>
        <taxon>Atherinomorphae</taxon>
        <taxon>Cyprinodontiformes</taxon>
        <taxon>Nothobranchiidae</taxon>
        <taxon>Nothobranchius</taxon>
    </lineage>
</organism>
<evidence type="ECO:0000256" key="1">
    <source>
        <dbReference type="SAM" id="Phobius"/>
    </source>
</evidence>
<name>A0A1A8RT48_9TELE</name>